<dbReference type="PANTHER" id="PTHR11787:SF4">
    <property type="entry name" value="CHM, RAB ESCORT PROTEIN 1"/>
    <property type="match status" value="1"/>
</dbReference>
<name>A0A6J5TIR8_PRUAR</name>
<evidence type="ECO:0000313" key="3">
    <source>
        <dbReference type="Proteomes" id="UP000507222"/>
    </source>
</evidence>
<dbReference type="Gene3D" id="3.50.50.60">
    <property type="entry name" value="FAD/NAD(P)-binding domain"/>
    <property type="match status" value="1"/>
</dbReference>
<evidence type="ECO:0008006" key="4">
    <source>
        <dbReference type="Google" id="ProtNLM"/>
    </source>
</evidence>
<proteinExistence type="inferred from homology"/>
<dbReference type="Pfam" id="PF00996">
    <property type="entry name" value="GDI"/>
    <property type="match status" value="2"/>
</dbReference>
<dbReference type="GO" id="GO:0005829">
    <property type="term" value="C:cytosol"/>
    <property type="evidence" value="ECO:0007669"/>
    <property type="project" value="TreeGrafter"/>
</dbReference>
<dbReference type="Gene3D" id="3.30.519.10">
    <property type="entry name" value="Guanine Nucleotide Dissociation Inhibitor, domain 2"/>
    <property type="match status" value="1"/>
</dbReference>
<reference evidence="2 3" key="1">
    <citation type="submission" date="2020-05" db="EMBL/GenBank/DDBJ databases">
        <authorList>
            <person name="Campoy J."/>
            <person name="Schneeberger K."/>
            <person name="Spophaly S."/>
        </authorList>
    </citation>
    <scope>NUCLEOTIDE SEQUENCE [LARGE SCALE GENOMIC DNA]</scope>
    <source>
        <strain evidence="2">PruArmRojPasFocal</strain>
    </source>
</reference>
<dbReference type="PRINTS" id="PR00891">
    <property type="entry name" value="RABGDIREP"/>
</dbReference>
<dbReference type="EMBL" id="CAEKDK010000001">
    <property type="protein sequence ID" value="CAB4263831.1"/>
    <property type="molecule type" value="Genomic_DNA"/>
</dbReference>
<dbReference type="GO" id="GO:0005092">
    <property type="term" value="F:GDP-dissociation inhibitor activity"/>
    <property type="evidence" value="ECO:0007669"/>
    <property type="project" value="InterPro"/>
</dbReference>
<accession>A0A6J5TIR8</accession>
<dbReference type="GO" id="GO:0005968">
    <property type="term" value="C:Rab-protein geranylgeranyltransferase complex"/>
    <property type="evidence" value="ECO:0007669"/>
    <property type="project" value="TreeGrafter"/>
</dbReference>
<dbReference type="SUPFAM" id="SSF51905">
    <property type="entry name" value="FAD/NAD(P)-binding domain"/>
    <property type="match status" value="1"/>
</dbReference>
<dbReference type="AlphaFoldDB" id="A0A6J5TIR8"/>
<dbReference type="InterPro" id="IPR018203">
    <property type="entry name" value="GDP_dissociation_inhibitor"/>
</dbReference>
<evidence type="ECO:0000313" key="2">
    <source>
        <dbReference type="EMBL" id="CAB4263831.1"/>
    </source>
</evidence>
<sequence>MSGFFCPGGPIKPTTFDLIVIGTGIPGSVIAAAASAVGKTVLHLDPNPFYGSHFASLPPNDLTSFLNSHSTDHITTATINTTSIDPSLDHDYIAIDLKPRLLYSNIETATYDPEILAKHCPREFTIDLGGPRLLFPADKATDLLMKSGLNLYVECGFLEFKNISEIFVCDENGQLRNIPHSRIEMFKDRSLSLKEKSMLARFFKFLEQYLEASRGIGGDQEGSHNSESSKISEEDLESPFIDFINRMQLPPKIKLIIHCIAMVDCGQDDLEVCKSKLKTRDGLERLALYHSSRSTNAHGAWIYPEYGHGDLSAAFARRAAVKGCITALHTPVNAVLMDKDSGQYKGVRLASGQALFSHHLVLDPTFTVPLAPTSSPPNLLREGLQVLSLKDDKGKVARGICITASSLKPDVSNCVLVCPPRSLCPEQDTSIWIIQICGSLETGVCPKGMFLLYFSALCDDAEQGKRLLQAVKNALLTLPMSGNPERASTVQSEKAEVKPTLLWSTLYIQELTIDQHEYLISTPMPDGNLWYNDLLDATVLLFQKLYPNEEFFPETSGNLEDDILINLED</sequence>
<dbReference type="PANTHER" id="PTHR11787">
    <property type="entry name" value="RAB GDP-DISSOCIATION INHIBITOR"/>
    <property type="match status" value="1"/>
</dbReference>
<protein>
    <recommendedName>
        <fullName evidence="4">Rab proteins geranylgeranyltransferase component</fullName>
    </recommendedName>
</protein>
<evidence type="ECO:0000256" key="1">
    <source>
        <dbReference type="ARBA" id="ARBA00005593"/>
    </source>
</evidence>
<dbReference type="Gene3D" id="1.10.405.10">
    <property type="entry name" value="Guanine Nucleotide Dissociation Inhibitor, domain 1"/>
    <property type="match status" value="1"/>
</dbReference>
<comment type="similarity">
    <text evidence="1">Belongs to the Rab GDI family.</text>
</comment>
<dbReference type="GO" id="GO:0005634">
    <property type="term" value="C:nucleus"/>
    <property type="evidence" value="ECO:0007669"/>
    <property type="project" value="TreeGrafter"/>
</dbReference>
<gene>
    <name evidence="2" type="ORF">CURHAP_LOCUS5030</name>
</gene>
<organism evidence="2 3">
    <name type="scientific">Prunus armeniaca</name>
    <name type="common">Apricot</name>
    <name type="synonym">Armeniaca vulgaris</name>
    <dbReference type="NCBI Taxonomy" id="36596"/>
    <lineage>
        <taxon>Eukaryota</taxon>
        <taxon>Viridiplantae</taxon>
        <taxon>Streptophyta</taxon>
        <taxon>Embryophyta</taxon>
        <taxon>Tracheophyta</taxon>
        <taxon>Spermatophyta</taxon>
        <taxon>Magnoliopsida</taxon>
        <taxon>eudicotyledons</taxon>
        <taxon>Gunneridae</taxon>
        <taxon>Pentapetalae</taxon>
        <taxon>rosids</taxon>
        <taxon>fabids</taxon>
        <taxon>Rosales</taxon>
        <taxon>Rosaceae</taxon>
        <taxon>Amygdaloideae</taxon>
        <taxon>Amygdaleae</taxon>
        <taxon>Prunus</taxon>
    </lineage>
</organism>
<dbReference type="InterPro" id="IPR036188">
    <property type="entry name" value="FAD/NAD-bd_sf"/>
</dbReference>
<dbReference type="Proteomes" id="UP000507222">
    <property type="component" value="Unassembled WGS sequence"/>
</dbReference>
<dbReference type="GO" id="GO:0016192">
    <property type="term" value="P:vesicle-mediated transport"/>
    <property type="evidence" value="ECO:0007669"/>
    <property type="project" value="TreeGrafter"/>
</dbReference>
<dbReference type="GO" id="GO:0007264">
    <property type="term" value="P:small GTPase-mediated signal transduction"/>
    <property type="evidence" value="ECO:0007669"/>
    <property type="project" value="InterPro"/>
</dbReference>